<dbReference type="PIRSF" id="PIRSF001235">
    <property type="entry name" value="Amidase_carbamoylase"/>
    <property type="match status" value="1"/>
</dbReference>
<sequence length="401" mass="44604">MVQSELTVHDIIEKIATFTNDPVPQITRLVYQESWTQAQDYLLGLAQKLGMDVAIDEMGNGILTIKGTKEGAVTLGSHIDSVVNAGKYDGVYGVAAAIVSVKELVEQYGQPTYDLQVLIFSEEEGSRFPMNFSGSLNVIDALPDIKQLQDREGFSFIEEREKALAPLKAKFPIGKAQMPISFAEIHIEQGPVLEIKQKQIGLVTGIVAQKKFTVTINGEANHAGTTPMSMRKDAFKHAIQLITYLENVAQQIGEPFVYTVGEIQLSPNVVNVIPGKAVFSIDVRHINAEVLDDFEEKLQAYVAKQETMIIVERWLNEPSEKMDEGFLSLLEEICHDKNSSYEKMASGAGHDTQVMNLVTKTALLFVPSRNGISHSPYEYTTAEDLERGKEILKEFIYRLAY</sequence>
<name>A0ABZ2SQ45_9ENTE</name>
<dbReference type="CDD" id="cd03884">
    <property type="entry name" value="M20_bAS"/>
    <property type="match status" value="1"/>
</dbReference>
<keyword evidence="2" id="KW-0378">Hydrolase</keyword>
<gene>
    <name evidence="4" type="ORF">DOK78_002500</name>
</gene>
<evidence type="ECO:0000313" key="5">
    <source>
        <dbReference type="Proteomes" id="UP000664701"/>
    </source>
</evidence>
<dbReference type="Pfam" id="PF07687">
    <property type="entry name" value="M20_dimer"/>
    <property type="match status" value="1"/>
</dbReference>
<evidence type="ECO:0000256" key="2">
    <source>
        <dbReference type="ARBA" id="ARBA00022801"/>
    </source>
</evidence>
<comment type="similarity">
    <text evidence="1">Belongs to the peptidase M20 family.</text>
</comment>
<dbReference type="PANTHER" id="PTHR32494:SF5">
    <property type="entry name" value="ALLANTOATE AMIDOHYDROLASE"/>
    <property type="match status" value="1"/>
</dbReference>
<proteinExistence type="inferred from homology"/>
<dbReference type="SUPFAM" id="SSF55031">
    <property type="entry name" value="Bacterial exopeptidase dimerisation domain"/>
    <property type="match status" value="1"/>
</dbReference>
<dbReference type="InterPro" id="IPR036264">
    <property type="entry name" value="Bact_exopeptidase_dim_dom"/>
</dbReference>
<feature type="domain" description="Peptidase M20 dimerisation" evidence="3">
    <location>
        <begin position="211"/>
        <end position="305"/>
    </location>
</feature>
<organism evidence="4 5">
    <name type="scientific">Candidatus Enterococcus lowellii</name>
    <dbReference type="NCBI Taxonomy" id="2230877"/>
    <lineage>
        <taxon>Bacteria</taxon>
        <taxon>Bacillati</taxon>
        <taxon>Bacillota</taxon>
        <taxon>Bacilli</taxon>
        <taxon>Lactobacillales</taxon>
        <taxon>Enterococcaceae</taxon>
        <taxon>Enterococcus</taxon>
    </lineage>
</organism>
<evidence type="ECO:0000256" key="1">
    <source>
        <dbReference type="ARBA" id="ARBA00006153"/>
    </source>
</evidence>
<evidence type="ECO:0000313" key="4">
    <source>
        <dbReference type="EMBL" id="WYJ77860.1"/>
    </source>
</evidence>
<dbReference type="Gene3D" id="3.40.630.10">
    <property type="entry name" value="Zn peptidases"/>
    <property type="match status" value="1"/>
</dbReference>
<reference evidence="4 5" key="2">
    <citation type="submission" date="2024-03" db="EMBL/GenBank/DDBJ databases">
        <title>The Genome Sequence of Enterococcus sp. DIV2402.</title>
        <authorList>
            <consortium name="The Broad Institute Genomics Platform"/>
            <consortium name="The Broad Institute Microbial Omics Core"/>
            <consortium name="The Broad Institute Genomic Center for Infectious Diseases"/>
            <person name="Earl A."/>
            <person name="Manson A."/>
            <person name="Gilmore M."/>
            <person name="Schwartman J."/>
            <person name="Shea T."/>
            <person name="Abouelleil A."/>
            <person name="Cao P."/>
            <person name="Chapman S."/>
            <person name="Cusick C."/>
            <person name="Young S."/>
            <person name="Neafsey D."/>
            <person name="Nusbaum C."/>
            <person name="Birren B."/>
        </authorList>
    </citation>
    <scope>NUCLEOTIDE SEQUENCE [LARGE SCALE GENOMIC DNA]</scope>
    <source>
        <strain evidence="4 5">DIV2402</strain>
    </source>
</reference>
<dbReference type="SUPFAM" id="SSF53187">
    <property type="entry name" value="Zn-dependent exopeptidases"/>
    <property type="match status" value="1"/>
</dbReference>
<reference evidence="4 5" key="1">
    <citation type="submission" date="2021-03" db="EMBL/GenBank/DDBJ databases">
        <authorList>
            <person name="Gilmore M.S."/>
            <person name="Schwartzman J."/>
            <person name="Van Tyne D."/>
            <person name="Martin M."/>
            <person name="Earl A.M."/>
            <person name="Manson A.L."/>
            <person name="Straub T."/>
            <person name="Salamzade R."/>
            <person name="Saavedra J."/>
            <person name="Lebreton F."/>
            <person name="Prichula J."/>
            <person name="Schaufler K."/>
            <person name="Gaca A."/>
            <person name="Sgardioli B."/>
            <person name="Wagenaar J."/>
            <person name="Strong T."/>
        </authorList>
    </citation>
    <scope>NUCLEOTIDE SEQUENCE [LARGE SCALE GENOMIC DNA]</scope>
    <source>
        <strain evidence="4 5">DIV2402</strain>
    </source>
</reference>
<dbReference type="Proteomes" id="UP000664701">
    <property type="component" value="Chromosome"/>
</dbReference>
<dbReference type="RefSeq" id="WP_207872077.1">
    <property type="nucleotide sequence ID" value="NZ_CP147251.1"/>
</dbReference>
<evidence type="ECO:0000259" key="3">
    <source>
        <dbReference type="Pfam" id="PF07687"/>
    </source>
</evidence>
<dbReference type="Pfam" id="PF01546">
    <property type="entry name" value="Peptidase_M20"/>
    <property type="match status" value="1"/>
</dbReference>
<dbReference type="InterPro" id="IPR002933">
    <property type="entry name" value="Peptidase_M20"/>
</dbReference>
<keyword evidence="5" id="KW-1185">Reference proteome</keyword>
<dbReference type="InterPro" id="IPR010158">
    <property type="entry name" value="Amidase_Cbmase"/>
</dbReference>
<dbReference type="NCBIfam" id="TIGR01879">
    <property type="entry name" value="hydantase"/>
    <property type="match status" value="1"/>
</dbReference>
<dbReference type="Gene3D" id="3.30.70.360">
    <property type="match status" value="1"/>
</dbReference>
<accession>A0ABZ2SQ45</accession>
<dbReference type="InterPro" id="IPR011650">
    <property type="entry name" value="Peptidase_M20_dimer"/>
</dbReference>
<dbReference type="EMBL" id="CP147251">
    <property type="protein sequence ID" value="WYJ77860.1"/>
    <property type="molecule type" value="Genomic_DNA"/>
</dbReference>
<protein>
    <submittedName>
        <fullName evidence="4">Allantoate deiminase</fullName>
    </submittedName>
</protein>
<dbReference type="PANTHER" id="PTHR32494">
    <property type="entry name" value="ALLANTOATE DEIMINASE-RELATED"/>
    <property type="match status" value="1"/>
</dbReference>